<evidence type="ECO:0000256" key="1">
    <source>
        <dbReference type="ARBA" id="ARBA00010688"/>
    </source>
</evidence>
<organism evidence="5 6">
    <name type="scientific">Lactobacillus panisapium</name>
    <dbReference type="NCBI Taxonomy" id="2012495"/>
    <lineage>
        <taxon>Bacteria</taxon>
        <taxon>Bacillati</taxon>
        <taxon>Bacillota</taxon>
        <taxon>Bacilli</taxon>
        <taxon>Lactobacillales</taxon>
        <taxon>Lactobacillaceae</taxon>
        <taxon>Lactobacillus</taxon>
    </lineage>
</organism>
<accession>A0ABX8W3T8</accession>
<dbReference type="SUPFAM" id="SSF53613">
    <property type="entry name" value="Ribokinase-like"/>
    <property type="match status" value="1"/>
</dbReference>
<dbReference type="InterPro" id="IPR029056">
    <property type="entry name" value="Ribokinase-like"/>
</dbReference>
<gene>
    <name evidence="5" type="ORF">GYM71_01635</name>
</gene>
<evidence type="ECO:0000256" key="2">
    <source>
        <dbReference type="ARBA" id="ARBA00022679"/>
    </source>
</evidence>
<keyword evidence="6" id="KW-1185">Reference proteome</keyword>
<dbReference type="PANTHER" id="PTHR43085:SF57">
    <property type="entry name" value="CARBOHYDRATE KINASE PFKB DOMAIN-CONTAINING PROTEIN"/>
    <property type="match status" value="1"/>
</dbReference>
<evidence type="ECO:0000313" key="5">
    <source>
        <dbReference type="EMBL" id="QYN52204.1"/>
    </source>
</evidence>
<dbReference type="InterPro" id="IPR050306">
    <property type="entry name" value="PfkB_Carbo_kinase"/>
</dbReference>
<evidence type="ECO:0000313" key="6">
    <source>
        <dbReference type="Proteomes" id="UP000826550"/>
    </source>
</evidence>
<sequence>MSEVITIGEPLVNFCSEEPDVSLTDALEFHKVMGGAELNVAIGVRKLGHSVEYVTRVGQDPMGKFIQKALAAHDVGTSYVSYDDVYYTGHQMKQLVTQGDPVVVNYRRDSAASHLEARQLENIDLSDIKIAHTTGIFPAISPIAEKTFRSFYQKLIAAQKLITFDPNLRPSLWKSKDYMIKTINDIAGMADIVLPGINEGKTLVGTDNPNEIADFYLNGERTHAVIIKLGDQGVFVKTDQGQKYTIPSFKAEKVVDTVGAGDGFALGLITALLEKKNLKAAAMRGNAVGCLQVQTLGDNDGYPNQEELQQFYAKQGVSEDEFANQA</sequence>
<dbReference type="CDD" id="cd01166">
    <property type="entry name" value="KdgK"/>
    <property type="match status" value="1"/>
</dbReference>
<keyword evidence="2" id="KW-0808">Transferase</keyword>
<dbReference type="Pfam" id="PF00294">
    <property type="entry name" value="PfkB"/>
    <property type="match status" value="1"/>
</dbReference>
<dbReference type="RefSeq" id="WP_220220679.1">
    <property type="nucleotide sequence ID" value="NZ_CP048268.1"/>
</dbReference>
<dbReference type="PRINTS" id="PR00990">
    <property type="entry name" value="RIBOKINASE"/>
</dbReference>
<evidence type="ECO:0000259" key="4">
    <source>
        <dbReference type="Pfam" id="PF00294"/>
    </source>
</evidence>
<dbReference type="GO" id="GO:0016301">
    <property type="term" value="F:kinase activity"/>
    <property type="evidence" value="ECO:0007669"/>
    <property type="project" value="UniProtKB-KW"/>
</dbReference>
<proteinExistence type="inferred from homology"/>
<dbReference type="EMBL" id="CP048268">
    <property type="protein sequence ID" value="QYN52204.1"/>
    <property type="molecule type" value="Genomic_DNA"/>
</dbReference>
<feature type="domain" description="Carbohydrate kinase PfkB" evidence="4">
    <location>
        <begin position="3"/>
        <end position="303"/>
    </location>
</feature>
<dbReference type="InterPro" id="IPR011611">
    <property type="entry name" value="PfkB_dom"/>
</dbReference>
<reference evidence="5 6" key="1">
    <citation type="submission" date="2020-01" db="EMBL/GenBank/DDBJ databases">
        <title>Vast differences in strain-level diversity in the gut microbiota of two closely related honey bee species.</title>
        <authorList>
            <person name="Ellegaard K.M."/>
            <person name="Suenami S."/>
            <person name="Miyazaki R."/>
            <person name="Engel P."/>
        </authorList>
    </citation>
    <scope>NUCLEOTIDE SEQUENCE [LARGE SCALE GENOMIC DNA]</scope>
    <source>
        <strain evidence="5 6">ESL0416</strain>
    </source>
</reference>
<evidence type="ECO:0000256" key="3">
    <source>
        <dbReference type="ARBA" id="ARBA00022777"/>
    </source>
</evidence>
<dbReference type="Proteomes" id="UP000826550">
    <property type="component" value="Chromosome"/>
</dbReference>
<comment type="similarity">
    <text evidence="1">Belongs to the carbohydrate kinase PfkB family.</text>
</comment>
<protein>
    <submittedName>
        <fullName evidence="5">Sugar kinase</fullName>
    </submittedName>
</protein>
<dbReference type="PANTHER" id="PTHR43085">
    <property type="entry name" value="HEXOKINASE FAMILY MEMBER"/>
    <property type="match status" value="1"/>
</dbReference>
<keyword evidence="3 5" id="KW-0418">Kinase</keyword>
<dbReference type="Gene3D" id="3.40.1190.20">
    <property type="match status" value="1"/>
</dbReference>
<dbReference type="InterPro" id="IPR002139">
    <property type="entry name" value="Ribo/fructo_kinase"/>
</dbReference>
<name>A0ABX8W3T8_9LACO</name>